<organism evidence="2 3">
    <name type="scientific">Cannabis sativa</name>
    <name type="common">Hemp</name>
    <name type="synonym">Marijuana</name>
    <dbReference type="NCBI Taxonomy" id="3483"/>
    <lineage>
        <taxon>Eukaryota</taxon>
        <taxon>Viridiplantae</taxon>
        <taxon>Streptophyta</taxon>
        <taxon>Embryophyta</taxon>
        <taxon>Tracheophyta</taxon>
        <taxon>Spermatophyta</taxon>
        <taxon>Magnoliopsida</taxon>
        <taxon>eudicotyledons</taxon>
        <taxon>Gunneridae</taxon>
        <taxon>Pentapetalae</taxon>
        <taxon>rosids</taxon>
        <taxon>fabids</taxon>
        <taxon>Rosales</taxon>
        <taxon>Cannabaceae</taxon>
        <taxon>Cannabis</taxon>
    </lineage>
</organism>
<dbReference type="EnsemblPlants" id="evm.model.05.1039">
    <property type="protein sequence ID" value="cds.evm.model.05.1039"/>
    <property type="gene ID" value="evm.TU.05.1039"/>
</dbReference>
<dbReference type="Gramene" id="evm.model.05.1039">
    <property type="protein sequence ID" value="cds.evm.model.05.1039"/>
    <property type="gene ID" value="evm.TU.05.1039"/>
</dbReference>
<sequence>MFENRNRIPGEGSRSVTAYELKQKSVKCGEALQRWNKIKKKEMNMQLKEFEDKIATLSRNTDPINWNHLKEIERKYNVLLDKEEKFWKQRSRALWLMEGDRNTNFFHRKANARKRKKTITGLLDRNVRWVFGNRKVGQVACEYFQCLFAAHPATLAELEEFQSIVPNKISRETNEYLKEPFTKEDVFQAMRAIHPQRKMECRMKNSLHQAISQEQSAFVGGRLIQDNAIIGIESLHCMKMRRFGNGRKMALKLDMLKAYDRVEWSFLVTMMRGLGYEEDWIEKIMRCVTNVFFSEGLSCLIQATERAGDIRGVRFGRNDVKVSYLFVADDRFVFLEGRDEECDTMKQIYHRYTRVLGQQINLEKLEKIIKEGARSRVGNGRYIRIWEDKWIPCPNGTILYHHPDSDPHTTVNNLLNEDGEWNKDILHLYFQQEDIPWIMGTPIDTQMEGTLIWPFSTNGQYLVKSGYRVGREINLSPTRCLDMDNINAGWKMWWQLKLPPRIKLFGWKFCRNWLPTKINLRHKGMMIDSTCSICGRYTESLSHALWTCDKVKVVWKLMPCYKLIRDSKGNSMFDLLVEFWQKLSKQEFEDVIKRQREQPHFCSYPPRMLVGPPEGVYCVHCDAALSPGKESVGLRFIWRDWSGKIISAGMHFLPIICSVVIAEAGAVLTTLKSCPLAEKSPFEIRSNCKVLVDEFLAKINHLSATNSVTNQVKRYLLAIICKADLSHSL</sequence>
<dbReference type="AlphaFoldDB" id="A0A803PJR1"/>
<dbReference type="InterPro" id="IPR026960">
    <property type="entry name" value="RVT-Znf"/>
</dbReference>
<dbReference type="Pfam" id="PF13966">
    <property type="entry name" value="zf-RVT"/>
    <property type="match status" value="1"/>
</dbReference>
<dbReference type="EMBL" id="UZAU01000486">
    <property type="status" value="NOT_ANNOTATED_CDS"/>
    <property type="molecule type" value="Genomic_DNA"/>
</dbReference>
<evidence type="ECO:0000313" key="2">
    <source>
        <dbReference type="EnsemblPlants" id="cds.evm.model.05.1039"/>
    </source>
</evidence>
<evidence type="ECO:0000313" key="3">
    <source>
        <dbReference type="Proteomes" id="UP000596661"/>
    </source>
</evidence>
<reference evidence="2" key="2">
    <citation type="submission" date="2021-03" db="UniProtKB">
        <authorList>
            <consortium name="EnsemblPlants"/>
        </authorList>
    </citation>
    <scope>IDENTIFICATION</scope>
</reference>
<evidence type="ECO:0000259" key="1">
    <source>
        <dbReference type="Pfam" id="PF13966"/>
    </source>
</evidence>
<dbReference type="Proteomes" id="UP000596661">
    <property type="component" value="Chromosome 5"/>
</dbReference>
<name>A0A803PJR1_CANSA</name>
<proteinExistence type="predicted"/>
<accession>A0A803PJR1</accession>
<reference evidence="2" key="1">
    <citation type="submission" date="2018-11" db="EMBL/GenBank/DDBJ databases">
        <authorList>
            <person name="Grassa J C."/>
        </authorList>
    </citation>
    <scope>NUCLEOTIDE SEQUENCE [LARGE SCALE GENOMIC DNA]</scope>
</reference>
<keyword evidence="3" id="KW-1185">Reference proteome</keyword>
<feature type="domain" description="Reverse transcriptase zinc-binding" evidence="1">
    <location>
        <begin position="486"/>
        <end position="555"/>
    </location>
</feature>
<protein>
    <recommendedName>
        <fullName evidence="1">Reverse transcriptase zinc-binding domain-containing protein</fullName>
    </recommendedName>
</protein>